<sequence length="110" mass="12279">MAEDISEHLQQFILTEEEKEAVAIETSAIQSSMKDCEVSLFGLKSVSPLFDICNMWVQVWNIPLHWMSKDVGCKIGNALGGTCDVVIPENGSKEGRYETQGYDEYNQATT</sequence>
<organism evidence="2 3">
    <name type="scientific">Solanum bulbocastanum</name>
    <name type="common">Wild potato</name>
    <dbReference type="NCBI Taxonomy" id="147425"/>
    <lineage>
        <taxon>Eukaryota</taxon>
        <taxon>Viridiplantae</taxon>
        <taxon>Streptophyta</taxon>
        <taxon>Embryophyta</taxon>
        <taxon>Tracheophyta</taxon>
        <taxon>Spermatophyta</taxon>
        <taxon>Magnoliopsida</taxon>
        <taxon>eudicotyledons</taxon>
        <taxon>Gunneridae</taxon>
        <taxon>Pentapetalae</taxon>
        <taxon>asterids</taxon>
        <taxon>lamiids</taxon>
        <taxon>Solanales</taxon>
        <taxon>Solanaceae</taxon>
        <taxon>Solanoideae</taxon>
        <taxon>Solaneae</taxon>
        <taxon>Solanum</taxon>
    </lineage>
</organism>
<evidence type="ECO:0000313" key="2">
    <source>
        <dbReference type="EMBL" id="KAK6783629.1"/>
    </source>
</evidence>
<evidence type="ECO:0000256" key="1">
    <source>
        <dbReference type="SAM" id="MobiDB-lite"/>
    </source>
</evidence>
<accession>A0AAN8T951</accession>
<dbReference type="AlphaFoldDB" id="A0AAN8T951"/>
<dbReference type="EMBL" id="JBANQN010000007">
    <property type="protein sequence ID" value="KAK6783629.1"/>
    <property type="molecule type" value="Genomic_DNA"/>
</dbReference>
<keyword evidence="3" id="KW-1185">Reference proteome</keyword>
<comment type="caution">
    <text evidence="2">The sequence shown here is derived from an EMBL/GenBank/DDBJ whole genome shotgun (WGS) entry which is preliminary data.</text>
</comment>
<evidence type="ECO:0000313" key="3">
    <source>
        <dbReference type="Proteomes" id="UP001371456"/>
    </source>
</evidence>
<feature type="region of interest" description="Disordered" evidence="1">
    <location>
        <begin position="90"/>
        <end position="110"/>
    </location>
</feature>
<reference evidence="2 3" key="1">
    <citation type="submission" date="2024-02" db="EMBL/GenBank/DDBJ databases">
        <title>de novo genome assembly of Solanum bulbocastanum strain 11H21.</title>
        <authorList>
            <person name="Hosaka A.J."/>
        </authorList>
    </citation>
    <scope>NUCLEOTIDE SEQUENCE [LARGE SCALE GENOMIC DNA]</scope>
    <source>
        <tissue evidence="2">Young leaves</tissue>
    </source>
</reference>
<name>A0AAN8T951_SOLBU</name>
<dbReference type="Proteomes" id="UP001371456">
    <property type="component" value="Unassembled WGS sequence"/>
</dbReference>
<protein>
    <submittedName>
        <fullName evidence="2">Uncharacterized protein</fullName>
    </submittedName>
</protein>
<gene>
    <name evidence="2" type="ORF">RDI58_017083</name>
</gene>
<proteinExistence type="predicted"/>